<name>A0ACA9KUJ3_9GLOM</name>
<accession>A0ACA9KUJ3</accession>
<sequence length="666" mass="75292">MPLIYTTHRRIVETSILQSIYLGLELDYNTEIDEVEYAICTHDGSYSIDFEVSSIDVSDISRKESHKNVEYIEKISRVILEKIRAYAKSQNYKIQAIGLGAHIKTREPRGNINGKNINALLFEAPSLASKLWLELDILPFVFGTRGRSVDERASSAIRKAVIWMSPQMPGSIPRISVGYRHEVEVDLNGIVKLVDLVHYENTVCPETWKILLKIVGQLKTKKNCSYASCAYSFLSSLKTGFSLVRGQAKAGNFRHYEEEISQHFAGPSDARLTQDDKDAFISWSDNNVERFWCDENGPIKTSDVIIIDDPQVCGIIPHIKKLNPTCKIIYRSHIEICADLIRDNPTGPQAEVWDFLWGFISQADLFVSHPIENFVPDNVPCKKVVLLPASTDPLDGLNKDLSQSDLNYYKSVYNRLSIDQCGIEIDFNRPYVVQIARFDPSKGIPLVIESFKIFRDKLRREGWSPEKMPSLIICGASSIDDPDGSPIYDQTCLTLQRSEYADIADDVSVVRLPACDQIFNTMLRCAHVALQLSTREGFEIKITEALAKGTPVVAFRAGTKSHCSFGGIPLQIKHEETGFLVNIGDTAQVADYLVTLFTNDKLYQKMSSLAKSTVNEQYFTVSQTLNWLYLIDQFASIRKKSVEKIDNNDMVVGDYKWVRELLAEQY</sequence>
<comment type="caution">
    <text evidence="1">The sequence shown here is derived from an EMBL/GenBank/DDBJ whole genome shotgun (WGS) entry which is preliminary data.</text>
</comment>
<dbReference type="Proteomes" id="UP000789920">
    <property type="component" value="Unassembled WGS sequence"/>
</dbReference>
<dbReference type="EMBL" id="CAJVQC010001431">
    <property type="protein sequence ID" value="CAG8494274.1"/>
    <property type="molecule type" value="Genomic_DNA"/>
</dbReference>
<feature type="non-terminal residue" evidence="1">
    <location>
        <position position="1"/>
    </location>
</feature>
<feature type="non-terminal residue" evidence="1">
    <location>
        <position position="666"/>
    </location>
</feature>
<evidence type="ECO:0000313" key="2">
    <source>
        <dbReference type="Proteomes" id="UP000789920"/>
    </source>
</evidence>
<reference evidence="1" key="1">
    <citation type="submission" date="2021-06" db="EMBL/GenBank/DDBJ databases">
        <authorList>
            <person name="Kallberg Y."/>
            <person name="Tangrot J."/>
            <person name="Rosling A."/>
        </authorList>
    </citation>
    <scope>NUCLEOTIDE SEQUENCE</scope>
    <source>
        <strain evidence="1">MA461A</strain>
    </source>
</reference>
<keyword evidence="2" id="KW-1185">Reference proteome</keyword>
<evidence type="ECO:0000313" key="1">
    <source>
        <dbReference type="EMBL" id="CAG8494274.1"/>
    </source>
</evidence>
<gene>
    <name evidence="1" type="ORF">RPERSI_LOCUS1531</name>
</gene>
<organism evidence="1 2">
    <name type="scientific">Racocetra persica</name>
    <dbReference type="NCBI Taxonomy" id="160502"/>
    <lineage>
        <taxon>Eukaryota</taxon>
        <taxon>Fungi</taxon>
        <taxon>Fungi incertae sedis</taxon>
        <taxon>Mucoromycota</taxon>
        <taxon>Glomeromycotina</taxon>
        <taxon>Glomeromycetes</taxon>
        <taxon>Diversisporales</taxon>
        <taxon>Gigasporaceae</taxon>
        <taxon>Racocetra</taxon>
    </lineage>
</organism>
<proteinExistence type="predicted"/>
<protein>
    <submittedName>
        <fullName evidence="1">11430_t:CDS:1</fullName>
    </submittedName>
</protein>